<dbReference type="OrthoDB" id="1491239at2"/>
<protein>
    <recommendedName>
        <fullName evidence="5">Long-chain fatty acid transporter</fullName>
    </recommendedName>
</protein>
<evidence type="ECO:0008006" key="5">
    <source>
        <dbReference type="Google" id="ProtNLM"/>
    </source>
</evidence>
<name>A0A4R1BII0_9BACT</name>
<gene>
    <name evidence="3" type="ORF">EPD60_06775</name>
    <name evidence="2" type="ORF">EPD60_13575</name>
</gene>
<accession>A0A4R1BII0</accession>
<feature type="signal peptide" evidence="1">
    <location>
        <begin position="1"/>
        <end position="35"/>
    </location>
</feature>
<organism evidence="3 4">
    <name type="scientific">Flaviaesturariibacter flavus</name>
    <dbReference type="NCBI Taxonomy" id="2502780"/>
    <lineage>
        <taxon>Bacteria</taxon>
        <taxon>Pseudomonadati</taxon>
        <taxon>Bacteroidota</taxon>
        <taxon>Chitinophagia</taxon>
        <taxon>Chitinophagales</taxon>
        <taxon>Chitinophagaceae</taxon>
        <taxon>Flaviaestuariibacter</taxon>
    </lineage>
</organism>
<sequence>MRSAASTLTSEKTKHTALRLLGASALALTSVAAGAQGNSPYSRYGLGDQMSNTHVINRGMGGISAGDADNVDPTGQFNRNFYSHINFSNPASYSTFLAPPQRTSGQKKAKAGFGRVLFDVGVAIDNRTLRAPGVTDKFTSSEINISYIQVGIPIKKGWGMVFGLRPLSRIGYQIQDSRRLPGIDSVFTEYQGSGGSYLASVGTGVAIGNLSLGVNFGYLFGNRDISTIRDFENDTVLYYHGVYREQTSYGKLFFNAGAQYLVSLNKAKDQYIRFGASGNIRHKMTASQDRTVGTFTIDPTNLTDSVFKTKDNKGEIIYPSSYTVGFVAGGGIKGGGFWQGGVDVVHSNWDEYRFYGQTDAVQSNTIIRVGGQLLPAPLSRSLFGRTAYRAGFAIGKDYVTASGRLPFWSATAGIGLPLGHRNNMARNQQTMLNFALEYLNRGNNNNLLKENNFRVSIGLNLSDAWFLKRKYD</sequence>
<keyword evidence="4" id="KW-1185">Reference proteome</keyword>
<dbReference type="EMBL" id="SJZI01000009">
    <property type="protein sequence ID" value="TCJ17007.1"/>
    <property type="molecule type" value="Genomic_DNA"/>
</dbReference>
<feature type="chain" id="PRO_5044089143" description="Long-chain fatty acid transporter" evidence="1">
    <location>
        <begin position="36"/>
        <end position="472"/>
    </location>
</feature>
<proteinExistence type="predicted"/>
<dbReference type="AlphaFoldDB" id="A0A4R1BII0"/>
<evidence type="ECO:0000256" key="1">
    <source>
        <dbReference type="SAM" id="SignalP"/>
    </source>
</evidence>
<evidence type="ECO:0000313" key="3">
    <source>
        <dbReference type="EMBL" id="TCJ17007.1"/>
    </source>
</evidence>
<dbReference type="RefSeq" id="WP_131448163.1">
    <property type="nucleotide sequence ID" value="NZ_SJZI01000009.1"/>
</dbReference>
<reference evidence="3 4" key="1">
    <citation type="submission" date="2019-03" db="EMBL/GenBank/DDBJ databases">
        <authorList>
            <person name="Kim M.K.M."/>
        </authorList>
    </citation>
    <scope>NUCLEOTIDE SEQUENCE [LARGE SCALE GENOMIC DNA]</scope>
    <source>
        <strain evidence="3 4">17J68-12</strain>
    </source>
</reference>
<evidence type="ECO:0000313" key="4">
    <source>
        <dbReference type="Proteomes" id="UP000295334"/>
    </source>
</evidence>
<keyword evidence="1" id="KW-0732">Signal</keyword>
<comment type="caution">
    <text evidence="3">The sequence shown here is derived from an EMBL/GenBank/DDBJ whole genome shotgun (WGS) entry which is preliminary data.</text>
</comment>
<dbReference type="Proteomes" id="UP000295334">
    <property type="component" value="Unassembled WGS sequence"/>
</dbReference>
<evidence type="ECO:0000313" key="2">
    <source>
        <dbReference type="EMBL" id="TCJ13095.1"/>
    </source>
</evidence>
<dbReference type="EMBL" id="SJZI01000047">
    <property type="protein sequence ID" value="TCJ13095.1"/>
    <property type="molecule type" value="Genomic_DNA"/>
</dbReference>